<accession>A0A011TEA1</accession>
<evidence type="ECO:0000313" key="5">
    <source>
        <dbReference type="Proteomes" id="UP000019849"/>
    </source>
</evidence>
<feature type="signal peptide" evidence="1">
    <location>
        <begin position="1"/>
        <end position="19"/>
    </location>
</feature>
<dbReference type="OrthoDB" id="7299818at2"/>
<dbReference type="AlphaFoldDB" id="A0A011TEA1"/>
<sequence length="335" mass="36809">MLRPCAASLMLLAATPAMANDSIAELGTGGLILSRTDLIEMKSEDLFISQKQVRVDYIFANRSDEDVSTIVAFPMPEISGGPDAMVAVPDNAADNFLDFRVTSDGVEIRPELEQKAFAVELDVTAELKAHGIPLNPFAEDAYARLAQLPDEVARDWQERGIVMLNEYDDGSGWKTERTPLWSLRSAYWWKATFPAGKDVRVSHSYVPSVGATAGIGFFHDGKFQGEYEDYRRRYCFDSSFENGVRKAAGRNADGVPALSENRISYVLTTGSNWALGTIGDFRLTIDKGDPAALVSFCGTGVKKTGPTTFEMRAKDFYPERDIDILILAPPDRGAP</sequence>
<dbReference type="RefSeq" id="WP_035024151.1">
    <property type="nucleotide sequence ID" value="NZ_KK073879.1"/>
</dbReference>
<keyword evidence="6" id="KW-1185">Reference proteome</keyword>
<reference evidence="4 6" key="2">
    <citation type="submission" date="2019-03" db="EMBL/GenBank/DDBJ databases">
        <title>Genomic Encyclopedia of Type Strains, Phase IV (KMG-IV): sequencing the most valuable type-strain genomes for metagenomic binning, comparative biology and taxonomic classification.</title>
        <authorList>
            <person name="Goeker M."/>
        </authorList>
    </citation>
    <scope>NUCLEOTIDE SEQUENCE [LARGE SCALE GENOMIC DNA]</scope>
    <source>
        <strain evidence="4 6">DSM 11603</strain>
    </source>
</reference>
<dbReference type="HOGENOM" id="CLU_821050_0_0_5"/>
<dbReference type="Proteomes" id="UP000019849">
    <property type="component" value="Unassembled WGS sequence"/>
</dbReference>
<comment type="caution">
    <text evidence="3">The sequence shown here is derived from an EMBL/GenBank/DDBJ whole genome shotgun (WGS) entry which is preliminary data.</text>
</comment>
<gene>
    <name evidence="3" type="ORF">BG36_18590</name>
    <name evidence="4" type="ORF">DES43_10164</name>
</gene>
<feature type="chain" id="PRO_5044537403" evidence="1">
    <location>
        <begin position="20"/>
        <end position="335"/>
    </location>
</feature>
<dbReference type="STRING" id="69279.BG36_18590"/>
<proteinExistence type="predicted"/>
<dbReference type="EMBL" id="JENY01000004">
    <property type="protein sequence ID" value="EXL09969.1"/>
    <property type="molecule type" value="Genomic_DNA"/>
</dbReference>
<dbReference type="Gene3D" id="2.60.40.3680">
    <property type="match status" value="1"/>
</dbReference>
<dbReference type="EMBL" id="SNZF01000001">
    <property type="protein sequence ID" value="TDR37999.1"/>
    <property type="molecule type" value="Genomic_DNA"/>
</dbReference>
<evidence type="ECO:0000313" key="6">
    <source>
        <dbReference type="Proteomes" id="UP000294958"/>
    </source>
</evidence>
<organism evidence="3 5">
    <name type="scientific">Aquamicrobium defluvii</name>
    <dbReference type="NCBI Taxonomy" id="69279"/>
    <lineage>
        <taxon>Bacteria</taxon>
        <taxon>Pseudomonadati</taxon>
        <taxon>Pseudomonadota</taxon>
        <taxon>Alphaproteobacteria</taxon>
        <taxon>Hyphomicrobiales</taxon>
        <taxon>Phyllobacteriaceae</taxon>
        <taxon>Aquamicrobium</taxon>
    </lineage>
</organism>
<dbReference type="Proteomes" id="UP000294958">
    <property type="component" value="Unassembled WGS sequence"/>
</dbReference>
<reference evidence="3 5" key="1">
    <citation type="submission" date="2014-02" db="EMBL/GenBank/DDBJ databases">
        <title>Aquamicrobium defluvii Genome sequencing.</title>
        <authorList>
            <person name="Wang X."/>
        </authorList>
    </citation>
    <scope>NUCLEOTIDE SEQUENCE [LARGE SCALE GENOMIC DNA]</scope>
    <source>
        <strain evidence="3 5">W13Z1</strain>
    </source>
</reference>
<dbReference type="eggNOG" id="COG3693">
    <property type="taxonomic scope" value="Bacteria"/>
</dbReference>
<evidence type="ECO:0000259" key="2">
    <source>
        <dbReference type="Pfam" id="PF14415"/>
    </source>
</evidence>
<feature type="domain" description="DUF4424" evidence="2">
    <location>
        <begin position="19"/>
        <end position="325"/>
    </location>
</feature>
<name>A0A011TEA1_9HYPH</name>
<evidence type="ECO:0000313" key="4">
    <source>
        <dbReference type="EMBL" id="TDR37999.1"/>
    </source>
</evidence>
<dbReference type="Pfam" id="PF14415">
    <property type="entry name" value="DUF4424"/>
    <property type="match status" value="1"/>
</dbReference>
<keyword evidence="1" id="KW-0732">Signal</keyword>
<evidence type="ECO:0000313" key="3">
    <source>
        <dbReference type="EMBL" id="EXL09969.1"/>
    </source>
</evidence>
<protein>
    <submittedName>
        <fullName evidence="4">Uncharacterized protein DUF4424</fullName>
    </submittedName>
</protein>
<dbReference type="PATRIC" id="fig|69279.3.peg.940"/>
<dbReference type="InterPro" id="IPR025538">
    <property type="entry name" value="DUF4424"/>
</dbReference>
<evidence type="ECO:0000256" key="1">
    <source>
        <dbReference type="SAM" id="SignalP"/>
    </source>
</evidence>